<dbReference type="CDD" id="cd00293">
    <property type="entry name" value="USP-like"/>
    <property type="match status" value="1"/>
</dbReference>
<evidence type="ECO:0000256" key="1">
    <source>
        <dbReference type="ARBA" id="ARBA00008791"/>
    </source>
</evidence>
<reference evidence="3 4" key="1">
    <citation type="journal article" date="2018" name="Nat. Biotechnol.">
        <title>A standardized bacterial taxonomy based on genome phylogeny substantially revises the tree of life.</title>
        <authorList>
            <person name="Parks D.H."/>
            <person name="Chuvochina M."/>
            <person name="Waite D.W."/>
            <person name="Rinke C."/>
            <person name="Skarshewski A."/>
            <person name="Chaumeil P.A."/>
            <person name="Hugenholtz P."/>
        </authorList>
    </citation>
    <scope>NUCLEOTIDE SEQUENCE [LARGE SCALE GENOMIC DNA]</scope>
    <source>
        <strain evidence="3">UBA9169</strain>
    </source>
</reference>
<proteinExistence type="inferred from homology"/>
<dbReference type="Gene3D" id="3.40.50.620">
    <property type="entry name" value="HUPs"/>
    <property type="match status" value="1"/>
</dbReference>
<organism evidence="3 4">
    <name type="scientific">Roseovarius nubinhibens</name>
    <dbReference type="NCBI Taxonomy" id="314263"/>
    <lineage>
        <taxon>Bacteria</taxon>
        <taxon>Pseudomonadati</taxon>
        <taxon>Pseudomonadota</taxon>
        <taxon>Alphaproteobacteria</taxon>
        <taxon>Rhodobacterales</taxon>
        <taxon>Roseobacteraceae</taxon>
        <taxon>Roseovarius</taxon>
    </lineage>
</organism>
<dbReference type="PANTHER" id="PTHR46268:SF6">
    <property type="entry name" value="UNIVERSAL STRESS PROTEIN UP12"/>
    <property type="match status" value="1"/>
</dbReference>
<comment type="caution">
    <text evidence="3">The sequence shown here is derived from an EMBL/GenBank/DDBJ whole genome shotgun (WGS) entry which is preliminary data.</text>
</comment>
<dbReference type="SUPFAM" id="SSF52402">
    <property type="entry name" value="Adenine nucleotide alpha hydrolases-like"/>
    <property type="match status" value="1"/>
</dbReference>
<evidence type="ECO:0000313" key="3">
    <source>
        <dbReference type="EMBL" id="HAR50581.1"/>
    </source>
</evidence>
<dbReference type="InterPro" id="IPR014729">
    <property type="entry name" value="Rossmann-like_a/b/a_fold"/>
</dbReference>
<dbReference type="PRINTS" id="PR01438">
    <property type="entry name" value="UNVRSLSTRESS"/>
</dbReference>
<comment type="similarity">
    <text evidence="1">Belongs to the universal stress protein A family.</text>
</comment>
<dbReference type="RefSeq" id="WP_216015149.1">
    <property type="nucleotide sequence ID" value="NZ_CAXAXR010000035.1"/>
</dbReference>
<dbReference type="InterPro" id="IPR006015">
    <property type="entry name" value="Universal_stress_UspA"/>
</dbReference>
<evidence type="ECO:0000259" key="2">
    <source>
        <dbReference type="Pfam" id="PF00582"/>
    </source>
</evidence>
<protein>
    <submittedName>
        <fullName evidence="3">Universal stress protein</fullName>
    </submittedName>
</protein>
<accession>A0A348W7R9</accession>
<dbReference type="Pfam" id="PF00582">
    <property type="entry name" value="Usp"/>
    <property type="match status" value="1"/>
</dbReference>
<dbReference type="Proteomes" id="UP000264719">
    <property type="component" value="Unassembled WGS sequence"/>
</dbReference>
<feature type="domain" description="UspA" evidence="2">
    <location>
        <begin position="1"/>
        <end position="132"/>
    </location>
</feature>
<evidence type="ECO:0000313" key="4">
    <source>
        <dbReference type="Proteomes" id="UP000264719"/>
    </source>
</evidence>
<dbReference type="AlphaFoldDB" id="A0A348W7R9"/>
<dbReference type="EMBL" id="DMVW01000022">
    <property type="protein sequence ID" value="HAR50581.1"/>
    <property type="molecule type" value="Genomic_DNA"/>
</dbReference>
<name>A0A348W7R9_9RHOB</name>
<dbReference type="PANTHER" id="PTHR46268">
    <property type="entry name" value="STRESS RESPONSE PROTEIN NHAX"/>
    <property type="match status" value="1"/>
</dbReference>
<sequence length="134" mass="14628">MYKHILVPMALDHGISPETLDVAKKLLAEGGKITALHIYEMPSGTVGVYLDEEVVRASFEAARTKMHEKLADHPEVEPVIKKGHPARSIVDYAAGSDIDCIVIGSHKPGLRDFLLGSTAARVMRFAACSVHVRR</sequence>
<gene>
    <name evidence="3" type="ORF">DCS45_01730</name>
</gene>
<dbReference type="InterPro" id="IPR006016">
    <property type="entry name" value="UspA"/>
</dbReference>